<evidence type="ECO:0000313" key="1">
    <source>
        <dbReference type="EMBL" id="KDR10123.1"/>
    </source>
</evidence>
<name>A0A067QNX7_ZOONE</name>
<accession>A0A067QNX7</accession>
<gene>
    <name evidence="1" type="ORF">L798_00193</name>
</gene>
<reference evidence="1 2" key="1">
    <citation type="journal article" date="2014" name="Nat. Commun.">
        <title>Molecular traces of alternative social organization in a termite genome.</title>
        <authorList>
            <person name="Terrapon N."/>
            <person name="Li C."/>
            <person name="Robertson H.M."/>
            <person name="Ji L."/>
            <person name="Meng X."/>
            <person name="Booth W."/>
            <person name="Chen Z."/>
            <person name="Childers C.P."/>
            <person name="Glastad K.M."/>
            <person name="Gokhale K."/>
            <person name="Gowin J."/>
            <person name="Gronenberg W."/>
            <person name="Hermansen R.A."/>
            <person name="Hu H."/>
            <person name="Hunt B.G."/>
            <person name="Huylmans A.K."/>
            <person name="Khalil S.M."/>
            <person name="Mitchell R.D."/>
            <person name="Munoz-Torres M.C."/>
            <person name="Mustard J.A."/>
            <person name="Pan H."/>
            <person name="Reese J.T."/>
            <person name="Scharf M.E."/>
            <person name="Sun F."/>
            <person name="Vogel H."/>
            <person name="Xiao J."/>
            <person name="Yang W."/>
            <person name="Yang Z."/>
            <person name="Yang Z."/>
            <person name="Zhou J."/>
            <person name="Zhu J."/>
            <person name="Brent C.S."/>
            <person name="Elsik C.G."/>
            <person name="Goodisman M.A."/>
            <person name="Liberles D.A."/>
            <person name="Roe R.M."/>
            <person name="Vargo E.L."/>
            <person name="Vilcinskas A."/>
            <person name="Wang J."/>
            <person name="Bornberg-Bauer E."/>
            <person name="Korb J."/>
            <person name="Zhang G."/>
            <person name="Liebig J."/>
        </authorList>
    </citation>
    <scope>NUCLEOTIDE SEQUENCE [LARGE SCALE GENOMIC DNA]</scope>
    <source>
        <tissue evidence="1">Whole organism</tissue>
    </source>
</reference>
<organism evidence="1 2">
    <name type="scientific">Zootermopsis nevadensis</name>
    <name type="common">Dampwood termite</name>
    <dbReference type="NCBI Taxonomy" id="136037"/>
    <lineage>
        <taxon>Eukaryota</taxon>
        <taxon>Metazoa</taxon>
        <taxon>Ecdysozoa</taxon>
        <taxon>Arthropoda</taxon>
        <taxon>Hexapoda</taxon>
        <taxon>Insecta</taxon>
        <taxon>Pterygota</taxon>
        <taxon>Neoptera</taxon>
        <taxon>Polyneoptera</taxon>
        <taxon>Dictyoptera</taxon>
        <taxon>Blattodea</taxon>
        <taxon>Blattoidea</taxon>
        <taxon>Termitoidae</taxon>
        <taxon>Termopsidae</taxon>
        <taxon>Zootermopsis</taxon>
    </lineage>
</organism>
<evidence type="ECO:0000313" key="2">
    <source>
        <dbReference type="Proteomes" id="UP000027135"/>
    </source>
</evidence>
<dbReference type="AlphaFoldDB" id="A0A067QNX7"/>
<dbReference type="InParanoid" id="A0A067QNX7"/>
<protein>
    <submittedName>
        <fullName evidence="1">Uncharacterized protein</fullName>
    </submittedName>
</protein>
<dbReference type="Proteomes" id="UP000027135">
    <property type="component" value="Unassembled WGS sequence"/>
</dbReference>
<sequence>MEVPALIVGYKKAPNSLCSSVHMKEIGAIEWIFIQFYTAANNILYPFKDDVAGKDL</sequence>
<dbReference type="EMBL" id="KK853184">
    <property type="protein sequence ID" value="KDR10123.1"/>
    <property type="molecule type" value="Genomic_DNA"/>
</dbReference>
<proteinExistence type="predicted"/>
<keyword evidence="2" id="KW-1185">Reference proteome</keyword>